<evidence type="ECO:0000313" key="2">
    <source>
        <dbReference type="EMBL" id="CDE31477.1"/>
    </source>
</evidence>
<name>R7GZU5_9BACT</name>
<reference evidence="2" key="1">
    <citation type="submission" date="2012-11" db="EMBL/GenBank/DDBJ databases">
        <title>Dependencies among metagenomic species, viruses, plasmids and units of genetic variation.</title>
        <authorList>
            <person name="Nielsen H.B."/>
            <person name="Almeida M."/>
            <person name="Juncker A.S."/>
            <person name="Rasmussen S."/>
            <person name="Li J."/>
            <person name="Sunagawa S."/>
            <person name="Plichta D."/>
            <person name="Gautier L."/>
            <person name="Le Chatelier E."/>
            <person name="Peletier E."/>
            <person name="Bonde I."/>
            <person name="Nielsen T."/>
            <person name="Manichanh C."/>
            <person name="Arumugam M."/>
            <person name="Batto J."/>
            <person name="Santos M.B.Q.D."/>
            <person name="Blom N."/>
            <person name="Borruel N."/>
            <person name="Burgdorf K.S."/>
            <person name="Boumezbeur F."/>
            <person name="Casellas F."/>
            <person name="Dore J."/>
            <person name="Guarner F."/>
            <person name="Hansen T."/>
            <person name="Hildebrand F."/>
            <person name="Kaas R.S."/>
            <person name="Kennedy S."/>
            <person name="Kristiansen K."/>
            <person name="Kultima J.R."/>
            <person name="Leonard P."/>
            <person name="Levenez F."/>
            <person name="Lund O."/>
            <person name="Moumen B."/>
            <person name="Le Paslier D."/>
            <person name="Pons N."/>
            <person name="Pedersen O."/>
            <person name="Prifti E."/>
            <person name="Qin J."/>
            <person name="Raes J."/>
            <person name="Tap J."/>
            <person name="Tims S."/>
            <person name="Ussery D.W."/>
            <person name="Yamada T."/>
            <person name="MetaHit consortium"/>
            <person name="Renault P."/>
            <person name="Sicheritz-Ponten T."/>
            <person name="Bork P."/>
            <person name="Wang J."/>
            <person name="Brunak S."/>
            <person name="Ehrlich S.D."/>
        </authorList>
    </citation>
    <scope>NUCLEOTIDE SEQUENCE [LARGE SCALE GENOMIC DNA]</scope>
</reference>
<proteinExistence type="predicted"/>
<organism evidence="2">
    <name type="scientific">Leyella stercorea CAG:629</name>
    <dbReference type="NCBI Taxonomy" id="1263103"/>
    <lineage>
        <taxon>Bacteria</taxon>
        <taxon>Pseudomonadati</taxon>
        <taxon>Bacteroidota</taxon>
        <taxon>Bacteroidia</taxon>
        <taxon>Bacteroidales</taxon>
        <taxon>Prevotellaceae</taxon>
        <taxon>Leyella</taxon>
    </lineage>
</organism>
<accession>R7GZU5</accession>
<evidence type="ECO:0000256" key="1">
    <source>
        <dbReference type="SAM" id="SignalP"/>
    </source>
</evidence>
<gene>
    <name evidence="2" type="ORF">BN741_01049</name>
</gene>
<feature type="signal peptide" evidence="1">
    <location>
        <begin position="1"/>
        <end position="19"/>
    </location>
</feature>
<keyword evidence="1" id="KW-0732">Signal</keyword>
<sequence>MKKTFFTLAMIATAICSFAQRNSDYEYEVECLGVELDGSQTLRIWGVGHNKKDAVEQAKKNAVRTVLFKGIHGGLSGCNTKPVVFEVNAEEKYEDYFNVFFMDGGEYLKYVSMKDEKRINIFKKDKEKEKCRHFVKYGITVRVSRSELKKRLIDDNILHK</sequence>
<dbReference type="RefSeq" id="WP_022430268.1">
    <property type="nucleotide sequence ID" value="NZ_FR899243.1"/>
</dbReference>
<dbReference type="AlphaFoldDB" id="R7GZU5"/>
<dbReference type="STRING" id="1263103.BN741_01049"/>
<dbReference type="EMBL" id="CBIT010000092">
    <property type="protein sequence ID" value="CDE31477.1"/>
    <property type="molecule type" value="Genomic_DNA"/>
</dbReference>
<protein>
    <submittedName>
        <fullName evidence="2">Uncharacterized protein</fullName>
    </submittedName>
</protein>
<comment type="caution">
    <text evidence="2">The sequence shown here is derived from an EMBL/GenBank/DDBJ whole genome shotgun (WGS) entry which is preliminary data.</text>
</comment>
<dbReference type="Proteomes" id="UP000018072">
    <property type="component" value="Unassembled WGS sequence"/>
</dbReference>
<feature type="chain" id="PRO_5004446783" evidence="1">
    <location>
        <begin position="20"/>
        <end position="160"/>
    </location>
</feature>